<dbReference type="PANTHER" id="PTHR33154:SF18">
    <property type="entry name" value="ARSENICAL RESISTANCE OPERON REPRESSOR"/>
    <property type="match status" value="1"/>
</dbReference>
<keyword evidence="2" id="KW-0805">Transcription regulation</keyword>
<comment type="caution">
    <text evidence="6">The sequence shown here is derived from an EMBL/GenBank/DDBJ whole genome shotgun (WGS) entry which is preliminary data.</text>
</comment>
<dbReference type="InterPro" id="IPR036388">
    <property type="entry name" value="WH-like_DNA-bd_sf"/>
</dbReference>
<evidence type="ECO:0000256" key="1">
    <source>
        <dbReference type="ARBA" id="ARBA00022849"/>
    </source>
</evidence>
<evidence type="ECO:0000259" key="5">
    <source>
        <dbReference type="PROSITE" id="PS50987"/>
    </source>
</evidence>
<dbReference type="InterPro" id="IPR001845">
    <property type="entry name" value="HTH_ArsR_DNA-bd_dom"/>
</dbReference>
<dbReference type="InterPro" id="IPR051081">
    <property type="entry name" value="HTH_MetalResp_TranReg"/>
</dbReference>
<feature type="domain" description="HTH arsR-type" evidence="5">
    <location>
        <begin position="1"/>
        <end position="94"/>
    </location>
</feature>
<dbReference type="RefSeq" id="WP_168449759.1">
    <property type="nucleotide sequence ID" value="NZ_JAAWWK010000002.1"/>
</dbReference>
<dbReference type="PRINTS" id="PR00778">
    <property type="entry name" value="HTHARSR"/>
</dbReference>
<dbReference type="Gene3D" id="1.10.10.10">
    <property type="entry name" value="Winged helix-like DNA-binding domain superfamily/Winged helix DNA-binding domain"/>
    <property type="match status" value="1"/>
</dbReference>
<evidence type="ECO:0000256" key="3">
    <source>
        <dbReference type="ARBA" id="ARBA00023125"/>
    </source>
</evidence>
<protein>
    <submittedName>
        <fullName evidence="6">Metalloregulator ArsR/SmtB family transcription factor</fullName>
    </submittedName>
</protein>
<dbReference type="Pfam" id="PF01022">
    <property type="entry name" value="HTH_5"/>
    <property type="match status" value="1"/>
</dbReference>
<dbReference type="InterPro" id="IPR036390">
    <property type="entry name" value="WH_DNA-bd_sf"/>
</dbReference>
<organism evidence="6 7">
    <name type="scientific">Spongiibacter thalassae</name>
    <dbReference type="NCBI Taxonomy" id="2721624"/>
    <lineage>
        <taxon>Bacteria</taxon>
        <taxon>Pseudomonadati</taxon>
        <taxon>Pseudomonadota</taxon>
        <taxon>Gammaproteobacteria</taxon>
        <taxon>Cellvibrionales</taxon>
        <taxon>Spongiibacteraceae</taxon>
        <taxon>Spongiibacter</taxon>
    </lineage>
</organism>
<dbReference type="PANTHER" id="PTHR33154">
    <property type="entry name" value="TRANSCRIPTIONAL REGULATOR, ARSR FAMILY"/>
    <property type="match status" value="1"/>
</dbReference>
<reference evidence="6 7" key="1">
    <citation type="submission" date="2020-04" db="EMBL/GenBank/DDBJ databases">
        <authorList>
            <person name="Yoon J."/>
        </authorList>
    </citation>
    <scope>NUCLEOTIDE SEQUENCE [LARGE SCALE GENOMIC DNA]</scope>
    <source>
        <strain evidence="6 7">KMU-166</strain>
    </source>
</reference>
<gene>
    <name evidence="6" type="ORF">HCU74_07415</name>
</gene>
<keyword evidence="1" id="KW-0059">Arsenical resistance</keyword>
<dbReference type="Proteomes" id="UP000765845">
    <property type="component" value="Unassembled WGS sequence"/>
</dbReference>
<dbReference type="PROSITE" id="PS50987">
    <property type="entry name" value="HTH_ARSR_2"/>
    <property type="match status" value="1"/>
</dbReference>
<keyword evidence="3" id="KW-0238">DNA-binding</keyword>
<dbReference type="NCBIfam" id="NF007528">
    <property type="entry name" value="PRK10141.1"/>
    <property type="match status" value="1"/>
</dbReference>
<dbReference type="InterPro" id="IPR011991">
    <property type="entry name" value="ArsR-like_HTH"/>
</dbReference>
<evidence type="ECO:0000256" key="2">
    <source>
        <dbReference type="ARBA" id="ARBA00023015"/>
    </source>
</evidence>
<dbReference type="InterPro" id="IPR018334">
    <property type="entry name" value="ArsR_HTH"/>
</dbReference>
<keyword evidence="4" id="KW-0804">Transcription</keyword>
<accession>A0ABX1GFT3</accession>
<dbReference type="CDD" id="cd00090">
    <property type="entry name" value="HTH_ARSR"/>
    <property type="match status" value="1"/>
</dbReference>
<evidence type="ECO:0000313" key="7">
    <source>
        <dbReference type="Proteomes" id="UP000765845"/>
    </source>
</evidence>
<evidence type="ECO:0000313" key="6">
    <source>
        <dbReference type="EMBL" id="NKI17247.1"/>
    </source>
</evidence>
<dbReference type="PROSITE" id="PS00846">
    <property type="entry name" value="HTH_ARSR_1"/>
    <property type="match status" value="1"/>
</dbReference>
<sequence length="114" mass="12850">MTPTSLSPLQLFKCLSEETRLHSIGLIYLAGELCVCDLCDALNVSQPKMSRHLAELKNCSLLAAERRGKWVYYRLHPQLPDWASEIVAHTSHTLKNQFNLPQPPVSCAEDSRCN</sequence>
<dbReference type="EMBL" id="JAAWWK010000002">
    <property type="protein sequence ID" value="NKI17247.1"/>
    <property type="molecule type" value="Genomic_DNA"/>
</dbReference>
<proteinExistence type="predicted"/>
<evidence type="ECO:0000256" key="4">
    <source>
        <dbReference type="ARBA" id="ARBA00023163"/>
    </source>
</evidence>
<keyword evidence="7" id="KW-1185">Reference proteome</keyword>
<dbReference type="SMART" id="SM00418">
    <property type="entry name" value="HTH_ARSR"/>
    <property type="match status" value="1"/>
</dbReference>
<dbReference type="SUPFAM" id="SSF46785">
    <property type="entry name" value="Winged helix' DNA-binding domain"/>
    <property type="match status" value="1"/>
</dbReference>
<dbReference type="NCBIfam" id="NF033788">
    <property type="entry name" value="HTH_metalloreg"/>
    <property type="match status" value="1"/>
</dbReference>
<name>A0ABX1GFT3_9GAMM</name>